<dbReference type="Pfam" id="PF25598">
    <property type="entry name" value="ARM_PUB"/>
    <property type="match status" value="1"/>
</dbReference>
<dbReference type="InterPro" id="IPR016024">
    <property type="entry name" value="ARM-type_fold"/>
</dbReference>
<dbReference type="CDD" id="cd16664">
    <property type="entry name" value="RING-Ubox_PUB"/>
    <property type="match status" value="1"/>
</dbReference>
<dbReference type="InterPro" id="IPR045210">
    <property type="entry name" value="RING-Ubox_PUB"/>
</dbReference>
<dbReference type="InterPro" id="IPR003613">
    <property type="entry name" value="Ubox_domain"/>
</dbReference>
<name>A0AA87ZJ72_FICCA</name>
<dbReference type="InterPro" id="IPR013083">
    <property type="entry name" value="Znf_RING/FYVE/PHD"/>
</dbReference>
<evidence type="ECO:0000313" key="7">
    <source>
        <dbReference type="EMBL" id="GMN33045.1"/>
    </source>
</evidence>
<comment type="catalytic activity">
    <reaction evidence="1 5">
        <text>S-ubiquitinyl-[E2 ubiquitin-conjugating enzyme]-L-cysteine + [acceptor protein]-L-lysine = [E2 ubiquitin-conjugating enzyme]-L-cysteine + N(6)-ubiquitinyl-[acceptor protein]-L-lysine.</text>
        <dbReference type="EC" id="2.3.2.27"/>
    </reaction>
</comment>
<dbReference type="PANTHER" id="PTHR22849:SF103">
    <property type="entry name" value="U-BOX DOMAIN-CONTAINING PROTEIN"/>
    <property type="match status" value="1"/>
</dbReference>
<dbReference type="Gene3D" id="3.30.40.10">
    <property type="entry name" value="Zinc/RING finger domain, C3HC4 (zinc finger)"/>
    <property type="match status" value="1"/>
</dbReference>
<reference evidence="7" key="1">
    <citation type="submission" date="2023-07" db="EMBL/GenBank/DDBJ databases">
        <title>draft genome sequence of fig (Ficus carica).</title>
        <authorList>
            <person name="Takahashi T."/>
            <person name="Nishimura K."/>
        </authorList>
    </citation>
    <scope>NUCLEOTIDE SEQUENCE</scope>
</reference>
<keyword evidence="8" id="KW-1185">Reference proteome</keyword>
<gene>
    <name evidence="7" type="ORF">TIFTF001_003945</name>
</gene>
<dbReference type="SUPFAM" id="SSF57850">
    <property type="entry name" value="RING/U-box"/>
    <property type="match status" value="1"/>
</dbReference>
<dbReference type="AlphaFoldDB" id="A0AA87ZJ72"/>
<evidence type="ECO:0000256" key="3">
    <source>
        <dbReference type="ARBA" id="ARBA00022679"/>
    </source>
</evidence>
<dbReference type="Pfam" id="PF04564">
    <property type="entry name" value="U-box"/>
    <property type="match status" value="1"/>
</dbReference>
<dbReference type="Proteomes" id="UP001187192">
    <property type="component" value="Unassembled WGS sequence"/>
</dbReference>
<evidence type="ECO:0000313" key="8">
    <source>
        <dbReference type="Proteomes" id="UP001187192"/>
    </source>
</evidence>
<accession>A0AA87ZJ72</accession>
<feature type="domain" description="U-box" evidence="6">
    <location>
        <begin position="7"/>
        <end position="81"/>
    </location>
</feature>
<keyword evidence="3 5" id="KW-0808">Transferase</keyword>
<dbReference type="EMBL" id="BTGU01000004">
    <property type="protein sequence ID" value="GMN33045.1"/>
    <property type="molecule type" value="Genomic_DNA"/>
</dbReference>
<comment type="caution">
    <text evidence="7">The sequence shown here is derived from an EMBL/GenBank/DDBJ whole genome shotgun (WGS) entry which is preliminary data.</text>
</comment>
<dbReference type="SMART" id="SM00504">
    <property type="entry name" value="Ubox"/>
    <property type="match status" value="1"/>
</dbReference>
<evidence type="ECO:0000256" key="1">
    <source>
        <dbReference type="ARBA" id="ARBA00000900"/>
    </source>
</evidence>
<dbReference type="PANTHER" id="PTHR22849">
    <property type="entry name" value="WDSAM1 PROTEIN"/>
    <property type="match status" value="1"/>
</dbReference>
<sequence length="397" mass="44333">MKDTEMSVPHLFRCPISLDLFKDPVTLCTGQTYDRSSIEQWLAAGNLTCPVTMQQLHDPTVVPNHTLRHLIEQWLQMGRHFDPEYLARIDSLAALKHTLESQETTLEAKVQALDCIRVLIEDLSSRSCLIQLGFLPLLLEQVFGRIEENKLSEDNTKFVEQAMFCVLKLLPFCELESLNVLLEESKIASLLALFKHGTSLTRMNLCQLIESTSSSSETKELCSKLGKNRELLHEMIQFVHNNSESSDAGIKAVWTLSSTESNRELLVREGIVDGLISYISRSERRERSLAPLAMATLEKLLSLDSAKEALMSNQNGISALVKKVFRVSDHEGSESAVGALTVACYGSLQAREEAIGAGVLTQLLLLLQSQCNGTTKTKARLLLKLLRSKWVEDPNHV</sequence>
<evidence type="ECO:0000259" key="6">
    <source>
        <dbReference type="PROSITE" id="PS51698"/>
    </source>
</evidence>
<dbReference type="SUPFAM" id="SSF48371">
    <property type="entry name" value="ARM repeat"/>
    <property type="match status" value="1"/>
</dbReference>
<dbReference type="GO" id="GO:0061630">
    <property type="term" value="F:ubiquitin protein ligase activity"/>
    <property type="evidence" value="ECO:0007669"/>
    <property type="project" value="UniProtKB-UniRule"/>
</dbReference>
<proteinExistence type="predicted"/>
<dbReference type="PROSITE" id="PS51698">
    <property type="entry name" value="U_BOX"/>
    <property type="match status" value="1"/>
</dbReference>
<dbReference type="FunFam" id="3.30.40.10:FF:000442">
    <property type="entry name" value="RING-type E3 ubiquitin transferase"/>
    <property type="match status" value="1"/>
</dbReference>
<dbReference type="GO" id="GO:0016567">
    <property type="term" value="P:protein ubiquitination"/>
    <property type="evidence" value="ECO:0007669"/>
    <property type="project" value="UniProtKB-UniRule"/>
</dbReference>
<dbReference type="Gene3D" id="1.25.10.10">
    <property type="entry name" value="Leucine-rich Repeat Variant"/>
    <property type="match status" value="1"/>
</dbReference>
<comment type="pathway">
    <text evidence="2 5">Protein modification; protein ubiquitination.</text>
</comment>
<evidence type="ECO:0000256" key="2">
    <source>
        <dbReference type="ARBA" id="ARBA00004906"/>
    </source>
</evidence>
<keyword evidence="4 5" id="KW-0833">Ubl conjugation pathway</keyword>
<dbReference type="EC" id="2.3.2.27" evidence="5"/>
<protein>
    <recommendedName>
        <fullName evidence="5 6">U-box domain-containing protein</fullName>
        <ecNumber evidence="5">2.3.2.27</ecNumber>
    </recommendedName>
    <alternativeName>
        <fullName evidence="5">RING-type E3 ubiquitin transferase PUB</fullName>
    </alternativeName>
</protein>
<dbReference type="InterPro" id="IPR045185">
    <property type="entry name" value="PUB22/23/24-like"/>
</dbReference>
<evidence type="ECO:0000256" key="4">
    <source>
        <dbReference type="ARBA" id="ARBA00022786"/>
    </source>
</evidence>
<comment type="function">
    <text evidence="5">Functions as an E3 ubiquitin ligase.</text>
</comment>
<evidence type="ECO:0000256" key="5">
    <source>
        <dbReference type="RuleBase" id="RU369093"/>
    </source>
</evidence>
<dbReference type="InterPro" id="IPR011989">
    <property type="entry name" value="ARM-like"/>
</dbReference>
<organism evidence="7 8">
    <name type="scientific">Ficus carica</name>
    <name type="common">Common fig</name>
    <dbReference type="NCBI Taxonomy" id="3494"/>
    <lineage>
        <taxon>Eukaryota</taxon>
        <taxon>Viridiplantae</taxon>
        <taxon>Streptophyta</taxon>
        <taxon>Embryophyta</taxon>
        <taxon>Tracheophyta</taxon>
        <taxon>Spermatophyta</taxon>
        <taxon>Magnoliopsida</taxon>
        <taxon>eudicotyledons</taxon>
        <taxon>Gunneridae</taxon>
        <taxon>Pentapetalae</taxon>
        <taxon>rosids</taxon>
        <taxon>fabids</taxon>
        <taxon>Rosales</taxon>
        <taxon>Moraceae</taxon>
        <taxon>Ficeae</taxon>
        <taxon>Ficus</taxon>
    </lineage>
</organism>
<dbReference type="InterPro" id="IPR058678">
    <property type="entry name" value="ARM_PUB"/>
</dbReference>